<dbReference type="Pfam" id="PF00194">
    <property type="entry name" value="Carb_anhydrase"/>
    <property type="match status" value="1"/>
</dbReference>
<dbReference type="EC" id="4.2.1.1" evidence="2"/>
<evidence type="ECO:0000256" key="1">
    <source>
        <dbReference type="ARBA" id="ARBA00010718"/>
    </source>
</evidence>
<evidence type="ECO:0000313" key="9">
    <source>
        <dbReference type="Proteomes" id="UP000789759"/>
    </source>
</evidence>
<dbReference type="AlphaFoldDB" id="A0A9N9F985"/>
<dbReference type="SUPFAM" id="SSF51069">
    <property type="entry name" value="Carbonic anhydrase"/>
    <property type="match status" value="1"/>
</dbReference>
<reference evidence="8" key="1">
    <citation type="submission" date="2021-06" db="EMBL/GenBank/DDBJ databases">
        <authorList>
            <person name="Kallberg Y."/>
            <person name="Tangrot J."/>
            <person name="Rosling A."/>
        </authorList>
    </citation>
    <scope>NUCLEOTIDE SEQUENCE</scope>
    <source>
        <strain evidence="8">FL966</strain>
    </source>
</reference>
<comment type="similarity">
    <text evidence="1">Belongs to the alpha-carbonic anhydrase family.</text>
</comment>
<proteinExistence type="inferred from homology"/>
<keyword evidence="9" id="KW-1185">Reference proteome</keyword>
<accession>A0A9N9F985</accession>
<dbReference type="CDD" id="cd03124">
    <property type="entry name" value="alpha_CA_prokaryotic_like"/>
    <property type="match status" value="1"/>
</dbReference>
<protein>
    <recommendedName>
        <fullName evidence="2">carbonic anhydrase</fullName>
        <ecNumber evidence="2">4.2.1.1</ecNumber>
    </recommendedName>
</protein>
<dbReference type="OrthoDB" id="429145at2759"/>
<dbReference type="PANTHER" id="PTHR18952">
    <property type="entry name" value="CARBONIC ANHYDRASE"/>
    <property type="match status" value="1"/>
</dbReference>
<dbReference type="Proteomes" id="UP000789759">
    <property type="component" value="Unassembled WGS sequence"/>
</dbReference>
<evidence type="ECO:0000313" key="8">
    <source>
        <dbReference type="EMBL" id="CAG8518144.1"/>
    </source>
</evidence>
<gene>
    <name evidence="8" type="ORF">CPELLU_LOCUS3250</name>
</gene>
<dbReference type="InterPro" id="IPR001148">
    <property type="entry name" value="CA_dom"/>
</dbReference>
<dbReference type="InterPro" id="IPR023561">
    <property type="entry name" value="Carbonic_anhydrase_a-class"/>
</dbReference>
<evidence type="ECO:0000256" key="6">
    <source>
        <dbReference type="ARBA" id="ARBA00048348"/>
    </source>
</evidence>
<dbReference type="GO" id="GO:0004089">
    <property type="term" value="F:carbonate dehydratase activity"/>
    <property type="evidence" value="ECO:0007669"/>
    <property type="project" value="UniProtKB-EC"/>
</dbReference>
<dbReference type="SMART" id="SM01057">
    <property type="entry name" value="Carb_anhydrase"/>
    <property type="match status" value="1"/>
</dbReference>
<keyword evidence="5" id="KW-0456">Lyase</keyword>
<dbReference type="Gene3D" id="3.10.200.10">
    <property type="entry name" value="Alpha carbonic anhydrase"/>
    <property type="match status" value="1"/>
</dbReference>
<evidence type="ECO:0000256" key="4">
    <source>
        <dbReference type="ARBA" id="ARBA00022833"/>
    </source>
</evidence>
<evidence type="ECO:0000256" key="2">
    <source>
        <dbReference type="ARBA" id="ARBA00012925"/>
    </source>
</evidence>
<organism evidence="8 9">
    <name type="scientific">Cetraspora pellucida</name>
    <dbReference type="NCBI Taxonomy" id="1433469"/>
    <lineage>
        <taxon>Eukaryota</taxon>
        <taxon>Fungi</taxon>
        <taxon>Fungi incertae sedis</taxon>
        <taxon>Mucoromycota</taxon>
        <taxon>Glomeromycotina</taxon>
        <taxon>Glomeromycetes</taxon>
        <taxon>Diversisporales</taxon>
        <taxon>Gigasporaceae</taxon>
        <taxon>Cetraspora</taxon>
    </lineage>
</organism>
<dbReference type="GO" id="GO:0008270">
    <property type="term" value="F:zinc ion binding"/>
    <property type="evidence" value="ECO:0007669"/>
    <property type="project" value="InterPro"/>
</dbReference>
<evidence type="ECO:0000256" key="5">
    <source>
        <dbReference type="ARBA" id="ARBA00023239"/>
    </source>
</evidence>
<dbReference type="PROSITE" id="PS51144">
    <property type="entry name" value="ALPHA_CA_2"/>
    <property type="match status" value="1"/>
</dbReference>
<comment type="catalytic activity">
    <reaction evidence="6">
        <text>hydrogencarbonate + H(+) = CO2 + H2O</text>
        <dbReference type="Rhea" id="RHEA:10748"/>
        <dbReference type="ChEBI" id="CHEBI:15377"/>
        <dbReference type="ChEBI" id="CHEBI:15378"/>
        <dbReference type="ChEBI" id="CHEBI:16526"/>
        <dbReference type="ChEBI" id="CHEBI:17544"/>
        <dbReference type="EC" id="4.2.1.1"/>
    </reaction>
</comment>
<comment type="caution">
    <text evidence="8">The sequence shown here is derived from an EMBL/GenBank/DDBJ whole genome shotgun (WGS) entry which is preliminary data.</text>
</comment>
<keyword evidence="4" id="KW-0862">Zinc</keyword>
<evidence type="ECO:0000256" key="3">
    <source>
        <dbReference type="ARBA" id="ARBA00022723"/>
    </source>
</evidence>
<sequence>MKFFLPTTIPGFFLIIGLSFVSSYVLSPRNEENFEWGYLGSNGPAYWYQLNETYETCKGIKQQTPIDLKVEDFTNSTKIELNVTKPTDLILLNNGYTYQIQRSEGTIEKPALYEDATLKVDGETYYLYQYHFHMPSEHHIEGRDLLLEGHWVFKTSSEQDAKVAVLGVFFDLGERDEPGLEPIVEIIDKQPVEVNDHVNITISLSEQIFKRVKTVYSYIGSFSIPPCTEGIRWFVSSDVQSISPPQFKSLKYVLKYNSRFTQKRLDCGEPTSHDPWKPNID</sequence>
<dbReference type="EMBL" id="CAJVQA010001540">
    <property type="protein sequence ID" value="CAG8518144.1"/>
    <property type="molecule type" value="Genomic_DNA"/>
</dbReference>
<dbReference type="InterPro" id="IPR041891">
    <property type="entry name" value="Alpha_CA_prokaryot-like"/>
</dbReference>
<name>A0A9N9F985_9GLOM</name>
<feature type="domain" description="Alpha-carbonic anhydrase" evidence="7">
    <location>
        <begin position="34"/>
        <end position="281"/>
    </location>
</feature>
<evidence type="ECO:0000259" key="7">
    <source>
        <dbReference type="PROSITE" id="PS51144"/>
    </source>
</evidence>
<keyword evidence="3" id="KW-0479">Metal-binding</keyword>
<dbReference type="PANTHER" id="PTHR18952:SF265">
    <property type="entry name" value="CARBONIC ANHYDRASE"/>
    <property type="match status" value="1"/>
</dbReference>
<dbReference type="InterPro" id="IPR036398">
    <property type="entry name" value="CA_dom_sf"/>
</dbReference>